<evidence type="ECO:0000313" key="10">
    <source>
        <dbReference type="EMBL" id="HIS31036.1"/>
    </source>
</evidence>
<evidence type="ECO:0000256" key="6">
    <source>
        <dbReference type="ARBA" id="ARBA00022833"/>
    </source>
</evidence>
<evidence type="ECO:0000313" key="11">
    <source>
        <dbReference type="Proteomes" id="UP000823935"/>
    </source>
</evidence>
<keyword evidence="7" id="KW-0326">Glycosidase</keyword>
<dbReference type="InterPro" id="IPR013529">
    <property type="entry name" value="Glyco_hydro_42_N"/>
</dbReference>
<dbReference type="PANTHER" id="PTHR36447:SF2">
    <property type="entry name" value="BETA-GALACTOSIDASE YESZ"/>
    <property type="match status" value="1"/>
</dbReference>
<keyword evidence="5" id="KW-0378">Hydrolase</keyword>
<keyword evidence="4" id="KW-0479">Metal-binding</keyword>
<protein>
    <recommendedName>
        <fullName evidence="3">beta-galactosidase</fullName>
        <ecNumber evidence="3">3.2.1.23</ecNumber>
    </recommendedName>
</protein>
<dbReference type="SUPFAM" id="SSF52317">
    <property type="entry name" value="Class I glutamine amidotransferase-like"/>
    <property type="match status" value="1"/>
</dbReference>
<dbReference type="SUPFAM" id="SSF51445">
    <property type="entry name" value="(Trans)glycosidases"/>
    <property type="match status" value="1"/>
</dbReference>
<gene>
    <name evidence="10" type="ORF">IAB44_05725</name>
</gene>
<evidence type="ECO:0000256" key="7">
    <source>
        <dbReference type="ARBA" id="ARBA00023295"/>
    </source>
</evidence>
<dbReference type="InterPro" id="IPR017853">
    <property type="entry name" value="GH"/>
</dbReference>
<evidence type="ECO:0000256" key="1">
    <source>
        <dbReference type="ARBA" id="ARBA00001412"/>
    </source>
</evidence>
<evidence type="ECO:0000259" key="9">
    <source>
        <dbReference type="Pfam" id="PF08532"/>
    </source>
</evidence>
<keyword evidence="6" id="KW-0862">Zinc</keyword>
<reference evidence="10" key="1">
    <citation type="submission" date="2020-10" db="EMBL/GenBank/DDBJ databases">
        <authorList>
            <person name="Gilroy R."/>
        </authorList>
    </citation>
    <scope>NUCLEOTIDE SEQUENCE</scope>
    <source>
        <strain evidence="10">CHK190-19873</strain>
    </source>
</reference>
<feature type="domain" description="Glycoside hydrolase family 42 N-terminal" evidence="8">
    <location>
        <begin position="26"/>
        <end position="365"/>
    </location>
</feature>
<feature type="domain" description="Beta-galactosidase trimerisation" evidence="9">
    <location>
        <begin position="389"/>
        <end position="567"/>
    </location>
</feature>
<proteinExistence type="inferred from homology"/>
<dbReference type="GO" id="GO:0005975">
    <property type="term" value="P:carbohydrate metabolic process"/>
    <property type="evidence" value="ECO:0007669"/>
    <property type="project" value="InterPro"/>
</dbReference>
<evidence type="ECO:0000256" key="4">
    <source>
        <dbReference type="ARBA" id="ARBA00022723"/>
    </source>
</evidence>
<evidence type="ECO:0000256" key="2">
    <source>
        <dbReference type="ARBA" id="ARBA00005940"/>
    </source>
</evidence>
<dbReference type="Gene3D" id="3.20.20.80">
    <property type="entry name" value="Glycosidases"/>
    <property type="match status" value="1"/>
</dbReference>
<dbReference type="Proteomes" id="UP000823935">
    <property type="component" value="Unassembled WGS sequence"/>
</dbReference>
<dbReference type="Gene3D" id="3.40.50.880">
    <property type="match status" value="1"/>
</dbReference>
<dbReference type="EC" id="3.2.1.23" evidence="3"/>
<accession>A0A9D1JJC7</accession>
<evidence type="ECO:0000256" key="3">
    <source>
        <dbReference type="ARBA" id="ARBA00012756"/>
    </source>
</evidence>
<dbReference type="InterPro" id="IPR013738">
    <property type="entry name" value="Beta_galactosidase_Trimer"/>
</dbReference>
<dbReference type="PANTHER" id="PTHR36447">
    <property type="entry name" value="BETA-GALACTOSIDASE GANA"/>
    <property type="match status" value="1"/>
</dbReference>
<dbReference type="EMBL" id="DVIQ01000027">
    <property type="protein sequence ID" value="HIS31036.1"/>
    <property type="molecule type" value="Genomic_DNA"/>
</dbReference>
<evidence type="ECO:0000256" key="5">
    <source>
        <dbReference type="ARBA" id="ARBA00022801"/>
    </source>
</evidence>
<dbReference type="CDD" id="cd03143">
    <property type="entry name" value="A4_beta-galactosidase_middle_domain"/>
    <property type="match status" value="1"/>
</dbReference>
<dbReference type="GO" id="GO:0004565">
    <property type="term" value="F:beta-galactosidase activity"/>
    <property type="evidence" value="ECO:0007669"/>
    <property type="project" value="UniProtKB-EC"/>
</dbReference>
<evidence type="ECO:0000259" key="8">
    <source>
        <dbReference type="Pfam" id="PF02449"/>
    </source>
</evidence>
<dbReference type="Pfam" id="PF02449">
    <property type="entry name" value="Glyco_hydro_42"/>
    <property type="match status" value="1"/>
</dbReference>
<organism evidence="10 11">
    <name type="scientific">Candidatus Limivivens intestinipullorum</name>
    <dbReference type="NCBI Taxonomy" id="2840858"/>
    <lineage>
        <taxon>Bacteria</taxon>
        <taxon>Bacillati</taxon>
        <taxon>Bacillota</taxon>
        <taxon>Clostridia</taxon>
        <taxon>Lachnospirales</taxon>
        <taxon>Lachnospiraceae</taxon>
        <taxon>Lachnospiraceae incertae sedis</taxon>
        <taxon>Candidatus Limivivens</taxon>
    </lineage>
</organism>
<name>A0A9D1JJC7_9FIRM</name>
<dbReference type="InterPro" id="IPR003476">
    <property type="entry name" value="Glyco_hydro_42"/>
</dbReference>
<dbReference type="AlphaFoldDB" id="A0A9D1JJC7"/>
<comment type="caution">
    <text evidence="10">The sequence shown here is derived from an EMBL/GenBank/DDBJ whole genome shotgun (WGS) entry which is preliminary data.</text>
</comment>
<dbReference type="GO" id="GO:0046872">
    <property type="term" value="F:metal ion binding"/>
    <property type="evidence" value="ECO:0007669"/>
    <property type="project" value="UniProtKB-KW"/>
</dbReference>
<comment type="catalytic activity">
    <reaction evidence="1">
        <text>Hydrolysis of terminal non-reducing beta-D-galactose residues in beta-D-galactosides.</text>
        <dbReference type="EC" id="3.2.1.23"/>
    </reaction>
</comment>
<dbReference type="InterPro" id="IPR029062">
    <property type="entry name" value="Class_I_gatase-like"/>
</dbReference>
<comment type="similarity">
    <text evidence="2">Belongs to the glycosyl hydrolase 42 family.</text>
</comment>
<sequence>MEHAVEKGVCPRTGAQFFINPDDTMEDVQKHFRLMKEYGIRLVRLFILWDHVEPRPGQWEFERYDAVYELAARQGIQIVSTLTAEDPPGWLEEKIFYHHYADLNRNDLKEAAARYIEKVVSRYWRHPAHYAWILMNEPELLVNQNKETMDQFRTWLAKKYGTIEALNQKWYYSFSDSQEVTVNLPETPEYWQCFPSFTDWHAFLKDNLCGQLAWIQGEIRKIDSVSPTHVNPKGFFGNLAGVGQDYFKEAKVVDILGASIHPAWKFLWFSRPEYGLAYSFCVDLIRSAARGRSFWVTELQAGPTVMTGVCPCTPSPQEITAWLWDAVGAGAKAVIYWMWHPRTFGQEAGEWGLVTANHKVSRRMTASAGVSRLLRENRELFAKAEPEPAQTAVFYNHGTEVLSLIEGSPLYRTQEAPIQALCGVYKALMSAHIPVDFIAEDNIRQGRLENYKAVYFPYSYALDADLQEKLLSYIKGGGSVWADAPFAQKNSEGEILRNSEALYKAFGMDVIEFQGCEAGEDGAKPYLCQADLESVSARIQSRFGDGSPAVLRHTYGKGHTCFVNSAASLGYFQTRLEVFRKQIVSFAEERTDREMEFPSEEACITSRVLRAGEERIIILENWSEREARCVLRGRKKGIGAVRKITEETRLAQEENQVLVTLGPKESAVFVAGLREGLQRNT</sequence>
<reference evidence="10" key="2">
    <citation type="journal article" date="2021" name="PeerJ">
        <title>Extensive microbial diversity within the chicken gut microbiome revealed by metagenomics and culture.</title>
        <authorList>
            <person name="Gilroy R."/>
            <person name="Ravi A."/>
            <person name="Getino M."/>
            <person name="Pursley I."/>
            <person name="Horton D.L."/>
            <person name="Alikhan N.F."/>
            <person name="Baker D."/>
            <person name="Gharbi K."/>
            <person name="Hall N."/>
            <person name="Watson M."/>
            <person name="Adriaenssens E.M."/>
            <person name="Foster-Nyarko E."/>
            <person name="Jarju S."/>
            <person name="Secka A."/>
            <person name="Antonio M."/>
            <person name="Oren A."/>
            <person name="Chaudhuri R.R."/>
            <person name="La Ragione R."/>
            <person name="Hildebrand F."/>
            <person name="Pallen M.J."/>
        </authorList>
    </citation>
    <scope>NUCLEOTIDE SEQUENCE</scope>
    <source>
        <strain evidence="10">CHK190-19873</strain>
    </source>
</reference>
<dbReference type="GO" id="GO:0009341">
    <property type="term" value="C:beta-galactosidase complex"/>
    <property type="evidence" value="ECO:0007669"/>
    <property type="project" value="InterPro"/>
</dbReference>
<dbReference type="Pfam" id="PF08532">
    <property type="entry name" value="Glyco_hydro_42M"/>
    <property type="match status" value="1"/>
</dbReference>